<dbReference type="SUPFAM" id="SSF54695">
    <property type="entry name" value="POZ domain"/>
    <property type="match status" value="1"/>
</dbReference>
<comment type="caution">
    <text evidence="2">The sequence shown here is derived from an EMBL/GenBank/DDBJ whole genome shotgun (WGS) entry which is preliminary data.</text>
</comment>
<accession>A0A3E2GWM6</accession>
<feature type="domain" description="BTB" evidence="1">
    <location>
        <begin position="20"/>
        <end position="86"/>
    </location>
</feature>
<keyword evidence="3" id="KW-1185">Reference proteome</keyword>
<feature type="non-terminal residue" evidence="2">
    <location>
        <position position="321"/>
    </location>
</feature>
<protein>
    <recommendedName>
        <fullName evidence="1">BTB domain-containing protein</fullName>
    </recommendedName>
</protein>
<dbReference type="OMA" id="HQVIVCP"/>
<name>A0A3E2GWM6_SCYLI</name>
<dbReference type="OrthoDB" id="6359816at2759"/>
<dbReference type="Proteomes" id="UP000258309">
    <property type="component" value="Unassembled WGS sequence"/>
</dbReference>
<dbReference type="InterPro" id="IPR011333">
    <property type="entry name" value="SKP1/BTB/POZ_sf"/>
</dbReference>
<dbReference type="PANTHER" id="PTHR47843:SF5">
    <property type="entry name" value="BTB_POZ DOMAIN PROTEIN"/>
    <property type="match status" value="1"/>
</dbReference>
<reference evidence="2 3" key="1">
    <citation type="submission" date="2018-05" db="EMBL/GenBank/DDBJ databases">
        <title>Draft genome sequence of Scytalidium lignicola DSM 105466, a ubiquitous saprotrophic fungus.</title>
        <authorList>
            <person name="Buettner E."/>
            <person name="Gebauer A.M."/>
            <person name="Hofrichter M."/>
            <person name="Liers C."/>
            <person name="Kellner H."/>
        </authorList>
    </citation>
    <scope>NUCLEOTIDE SEQUENCE [LARGE SCALE GENOMIC DNA]</scope>
    <source>
        <strain evidence="2 3">DSM 105466</strain>
    </source>
</reference>
<sequence>MDINESSPLLVQLMNSGQFCDFEIVCEEEVFKVHKAIVCFQSPVIEAALKDWKEAETNILRIDSFDTVTVKRMIEFLYTGEYQVNLEERDAQSLSTIQDERRITIPQSLLNRPDDDDVMAGLQPNISSKQTAVLQHHIHVNAIADYFNITKLNQLSVSKIQHILQTNWSAVAFCGVVQEALGSTSDKQLHELVASAAAEHIRELIELDSFSDLESMSTFAINVLRGCDKRIQKLETDLAYTKMELHADLTDQKSLLQQETARAGHIIDNVEKCLRVLSRTESCCNGTCNAEFSCYIEQHGRVVEPLYTLRCAVGITRQTRS</sequence>
<proteinExistence type="predicted"/>
<gene>
    <name evidence="2" type="ORF">B7463_g11194</name>
</gene>
<dbReference type="InterPro" id="IPR000210">
    <property type="entry name" value="BTB/POZ_dom"/>
</dbReference>
<dbReference type="PANTHER" id="PTHR47843">
    <property type="entry name" value="BTB DOMAIN-CONTAINING PROTEIN-RELATED"/>
    <property type="match status" value="1"/>
</dbReference>
<dbReference type="PROSITE" id="PS50097">
    <property type="entry name" value="BTB"/>
    <property type="match status" value="1"/>
</dbReference>
<organism evidence="2 3">
    <name type="scientific">Scytalidium lignicola</name>
    <name type="common">Hyphomycete</name>
    <dbReference type="NCBI Taxonomy" id="5539"/>
    <lineage>
        <taxon>Eukaryota</taxon>
        <taxon>Fungi</taxon>
        <taxon>Dikarya</taxon>
        <taxon>Ascomycota</taxon>
        <taxon>Pezizomycotina</taxon>
        <taxon>Leotiomycetes</taxon>
        <taxon>Leotiomycetes incertae sedis</taxon>
        <taxon>Scytalidium</taxon>
    </lineage>
</organism>
<evidence type="ECO:0000313" key="2">
    <source>
        <dbReference type="EMBL" id="RFU25153.1"/>
    </source>
</evidence>
<dbReference type="EMBL" id="NCSJ02000359">
    <property type="protein sequence ID" value="RFU25153.1"/>
    <property type="molecule type" value="Genomic_DNA"/>
</dbReference>
<dbReference type="Gene3D" id="3.30.710.10">
    <property type="entry name" value="Potassium Channel Kv1.1, Chain A"/>
    <property type="match status" value="1"/>
</dbReference>
<dbReference type="CDD" id="cd18186">
    <property type="entry name" value="BTB_POZ_ZBTB_KLHL-like"/>
    <property type="match status" value="1"/>
</dbReference>
<feature type="non-terminal residue" evidence="2">
    <location>
        <position position="1"/>
    </location>
</feature>
<evidence type="ECO:0000259" key="1">
    <source>
        <dbReference type="PROSITE" id="PS50097"/>
    </source>
</evidence>
<dbReference type="STRING" id="5539.A0A3E2GWM6"/>
<dbReference type="AlphaFoldDB" id="A0A3E2GWM6"/>
<dbReference type="Pfam" id="PF00651">
    <property type="entry name" value="BTB"/>
    <property type="match status" value="1"/>
</dbReference>
<dbReference type="SMART" id="SM00225">
    <property type="entry name" value="BTB"/>
    <property type="match status" value="1"/>
</dbReference>
<evidence type="ECO:0000313" key="3">
    <source>
        <dbReference type="Proteomes" id="UP000258309"/>
    </source>
</evidence>